<gene>
    <name evidence="2" type="ORF">RF11_09053</name>
</gene>
<evidence type="ECO:0000313" key="2">
    <source>
        <dbReference type="EMBL" id="KII70718.1"/>
    </source>
</evidence>
<dbReference type="PRINTS" id="PR01698">
    <property type="entry name" value="CYTOFMRPINTP"/>
</dbReference>
<reference evidence="2 3" key="1">
    <citation type="journal article" date="2014" name="Genome Biol. Evol.">
        <title>The genome of the myxosporean Thelohanellus kitauei shows adaptations to nutrient acquisition within its fish host.</title>
        <authorList>
            <person name="Yang Y."/>
            <person name="Xiong J."/>
            <person name="Zhou Z."/>
            <person name="Huo F."/>
            <person name="Miao W."/>
            <person name="Ran C."/>
            <person name="Liu Y."/>
            <person name="Zhang J."/>
            <person name="Feng J."/>
            <person name="Wang M."/>
            <person name="Wang M."/>
            <person name="Wang L."/>
            <person name="Yao B."/>
        </authorList>
    </citation>
    <scope>NUCLEOTIDE SEQUENCE [LARGE SCALE GENOMIC DNA]</scope>
    <source>
        <strain evidence="2">Wuqing</strain>
    </source>
</reference>
<dbReference type="Proteomes" id="UP000031668">
    <property type="component" value="Unassembled WGS sequence"/>
</dbReference>
<dbReference type="OrthoDB" id="10265867at2759"/>
<dbReference type="InterPro" id="IPR008081">
    <property type="entry name" value="Cytoplasmic_FMR1-int"/>
</dbReference>
<dbReference type="EMBL" id="JWZT01001987">
    <property type="protein sequence ID" value="KII70718.1"/>
    <property type="molecule type" value="Genomic_DNA"/>
</dbReference>
<dbReference type="PIRSF" id="PIRSF008153">
    <property type="entry name" value="FMR1_interacting"/>
    <property type="match status" value="1"/>
</dbReference>
<dbReference type="GO" id="GO:0005737">
    <property type="term" value="C:cytoplasm"/>
    <property type="evidence" value="ECO:0007669"/>
    <property type="project" value="UniProtKB-UniRule"/>
</dbReference>
<dbReference type="OMA" id="HKESFFY"/>
<dbReference type="Pfam" id="PF05994">
    <property type="entry name" value="FragX_IP"/>
    <property type="match status" value="1"/>
</dbReference>
<name>A0A0C2JMX9_THEKT</name>
<keyword evidence="3" id="KW-1185">Reference proteome</keyword>
<comment type="similarity">
    <text evidence="1">Belongs to the CYFIP family.</text>
</comment>
<organism evidence="2 3">
    <name type="scientific">Thelohanellus kitauei</name>
    <name type="common">Myxosporean</name>
    <dbReference type="NCBI Taxonomy" id="669202"/>
    <lineage>
        <taxon>Eukaryota</taxon>
        <taxon>Metazoa</taxon>
        <taxon>Cnidaria</taxon>
        <taxon>Myxozoa</taxon>
        <taxon>Myxosporea</taxon>
        <taxon>Bivalvulida</taxon>
        <taxon>Platysporina</taxon>
        <taxon>Myxobolidae</taxon>
        <taxon>Thelohanellus</taxon>
    </lineage>
</organism>
<dbReference type="PANTHER" id="PTHR12195">
    <property type="entry name" value="CYTOPLASMIC FMR1-INTERACTING PROTEIN-RELATED"/>
    <property type="match status" value="1"/>
</dbReference>
<evidence type="ECO:0000313" key="3">
    <source>
        <dbReference type="Proteomes" id="UP000031668"/>
    </source>
</evidence>
<accession>A0A0C2JMX9</accession>
<dbReference type="GO" id="GO:0031267">
    <property type="term" value="F:small GTPase binding"/>
    <property type="evidence" value="ECO:0007669"/>
    <property type="project" value="InterPro"/>
</dbReference>
<proteinExistence type="inferred from homology"/>
<dbReference type="GO" id="GO:0030833">
    <property type="term" value="P:regulation of actin filament polymerization"/>
    <property type="evidence" value="ECO:0007669"/>
    <property type="project" value="InterPro"/>
</dbReference>
<evidence type="ECO:0000256" key="1">
    <source>
        <dbReference type="PIRNR" id="PIRNR008153"/>
    </source>
</evidence>
<dbReference type="AlphaFoldDB" id="A0A0C2JMX9"/>
<comment type="caution">
    <text evidence="2">The sequence shown here is derived from an EMBL/GenBank/DDBJ whole genome shotgun (WGS) entry which is preliminary data.</text>
</comment>
<sequence>MEKNMSSRIHDLGDLDLNHDIPKADLGPISLNYASSYDSNFEDYDPFCSNLSLFLQESMLIKKMNDIVQEGMEVHVSLLYTWRSISRPLYSIQVPEEDRNELHQSQLKILLKPMNKLYALCEFIEKSLLDFVDVVDNSLKQKEVMKSVSEGILIALGKMISMLVVIDDLICAKSSVRNDFSFCRRLLAQLKNTLQDLEFFEKFSGLTIFQGQPMALISRLTSSLCRESQRFTIIYNILALHANILENQIFFDPHRRYQIVRIMLGCLTILSQQKGLGSQLDKHKISLGRLDKLFHETPVIPLVGDMLCQVSEMLKRTNIKFDFLLIDRHNLQKNEQSINIIEKMSELHIQYLGMLTELLQLTNSLSDLPSQSGSFNIDPISSTKVFKSAYNALRIVGKWSYMLHELFFYKMTNPLPRSQFSAHVEEVDNYSLATRYNYSPGEKSAVSRLVFMIKSIYIFLKKNENLITSAINTHIYTVYQNFLHTTVHPTYKKLQKSKLQELTKMMRILTNGCSDKVEVLDSKMAKKAGRKYDLLHRTIGPLSTQLYLTRTMLEMIMYMKDAKRAIDNTFLNQMQAFLHESSMFAEMMNFAKYLEECTRLDTLWFKDFYIELSAGKHIQYPISDSIPWIMMEHLLKIAEPNSCEFALYLTSIYDDAADCILHKLKVRHLYDEVVSEANLVFKQLCYILALRIYSACRSSAFDCLLNKNVKNVIVQKLVAVDPKYLSDISISFQPFQNLRNLCHQHSVQFLGGRINLNAMLSQRLHHSIKESLRNCISYFESQDIHSVIHFSYLIDIYRETHVNLSLDFDIPPFEVVLKEVNGNMPGYVPVITQLILRYLVNDLAPNYSFSIITERFIRSPKVFSGLPPTSPKSFQMNLIYPSKGVGQLLNDKNSLYSQFVGIEHFVEIFKLVGYSGLLSIVEEIKICITHLLRTSIKNYVQVLRKAMPIKFVLPPIAYGLNSVIEFFYTLFGSILKYEQMRSGVLHNFRILGNYFLIVYMLEKAANFQDASDMYFSYPMAGMFITDPCTSPSDQKMASTFDFIQPYVYEKFQSSSISENFKKTLDKSNAMCQEKFSVGLSAFVSLFEFVRENMEESFWKDINPELETESEGCGELHRILSVVFYYISMSHQDPESSVDYIFGDGVLCGGLFLIVSLGQEDVAEISDICCHTISASEMDSACHQPIQFTSGTLKHTMKKSPRINVSDDITEANKVVLESMKRVVAKRRIIQEFFLEKLSRCSKPRSIHVKTYQPPKFFPQK</sequence>
<protein>
    <recommendedName>
        <fullName evidence="1">Cytoplasmic FMR1-interacting protein</fullName>
    </recommendedName>
</protein>
<keyword evidence="1" id="KW-0963">Cytoplasm</keyword>